<evidence type="ECO:0000256" key="1">
    <source>
        <dbReference type="ARBA" id="ARBA00010126"/>
    </source>
</evidence>
<evidence type="ECO:0000313" key="5">
    <source>
        <dbReference type="Proteomes" id="UP000515153"/>
    </source>
</evidence>
<dbReference type="RefSeq" id="XP_030977705.1">
    <property type="nucleotide sequence ID" value="XM_031129853.1"/>
</dbReference>
<evidence type="ECO:0000256" key="2">
    <source>
        <dbReference type="ARBA" id="ARBA00023054"/>
    </source>
</evidence>
<evidence type="ECO:0000259" key="4">
    <source>
        <dbReference type="Pfam" id="PF09745"/>
    </source>
</evidence>
<keyword evidence="2" id="KW-0175">Coiled coil</keyword>
<feature type="compositionally biased region" description="Basic and acidic residues" evidence="3">
    <location>
        <begin position="236"/>
        <end position="256"/>
    </location>
</feature>
<feature type="domain" description="Nuclear speckle splicing regulatory protein 1 N-terminal" evidence="4">
    <location>
        <begin position="110"/>
        <end position="226"/>
    </location>
</feature>
<dbReference type="InterPro" id="IPR053246">
    <property type="entry name" value="NS_splicing_regulatory_protein"/>
</dbReference>
<dbReference type="AlphaFoldDB" id="A0A6P8AS36"/>
<name>A0A6P8AS36_PYRGI</name>
<feature type="region of interest" description="Disordered" evidence="3">
    <location>
        <begin position="1"/>
        <end position="97"/>
    </location>
</feature>
<protein>
    <recommendedName>
        <fullName evidence="4">Nuclear speckle splicing regulatory protein 1 N-terminal domain-containing protein</fullName>
    </recommendedName>
</protein>
<sequence>MSKPLSYGLNLSKKPGSQKPNPAKRRPVFGDDGDSDDDDNRTGDKGGQVEVITEIRDAAPPTRNRDVKTSAAAKSKPGNGSRPLSGAKPAGAAGKQVPIIGDLSSALTARKHAESAEQEDPSIYDYDAAYDSFKAAPAAAAAAKAASAADRRPQYMSNLKKMAEVRERDRKIAEDKKMKREREAEGDEFADKDMFVTEAYKKQQEENRRLEEEERLREEAEDKKNEAGGMTGFYKRLLDQGDKRHAEMMKAAEEAQKNGGPPKPQEDGPEEKEKTDVDVARELNEKGAAVAINDDGQVVDKRQLLKGGLNLGAKKKTEVKKDDDRDRRDERDRQAHGSSRGYFGGGGKQAMRDRQSRMMEAQYEQALKRSREEAEEERKKIELVSKSRKTESDISSAKERYLARKRAEAEAKKNGTVDP</sequence>
<feature type="compositionally biased region" description="Basic and acidic residues" evidence="3">
    <location>
        <begin position="366"/>
        <end position="419"/>
    </location>
</feature>
<feature type="compositionally biased region" description="Basic and acidic residues" evidence="3">
    <location>
        <begin position="53"/>
        <end position="68"/>
    </location>
</feature>
<keyword evidence="5" id="KW-1185">Reference proteome</keyword>
<accession>A0A6P8AS36</accession>
<reference evidence="6" key="3">
    <citation type="submission" date="2025-08" db="UniProtKB">
        <authorList>
            <consortium name="RefSeq"/>
        </authorList>
    </citation>
    <scope>IDENTIFICATION</scope>
    <source>
        <strain evidence="6">NI907</strain>
    </source>
</reference>
<feature type="compositionally biased region" description="Basic and acidic residues" evidence="3">
    <location>
        <begin position="161"/>
        <end position="226"/>
    </location>
</feature>
<reference evidence="6" key="1">
    <citation type="journal article" date="2019" name="Mol. Biol. Evol.">
        <title>Blast fungal genomes show frequent chromosomal changes, gene gains and losses, and effector gene turnover.</title>
        <authorList>
            <person name="Gomez Luciano L.B."/>
            <person name="Jason Tsai I."/>
            <person name="Chuma I."/>
            <person name="Tosa Y."/>
            <person name="Chen Y.H."/>
            <person name="Li J.Y."/>
            <person name="Li M.Y."/>
            <person name="Jade Lu M.Y."/>
            <person name="Nakayashiki H."/>
            <person name="Li W.H."/>
        </authorList>
    </citation>
    <scope>NUCLEOTIDE SEQUENCE</scope>
    <source>
        <strain evidence="6">NI907</strain>
    </source>
</reference>
<feature type="region of interest" description="Disordered" evidence="3">
    <location>
        <begin position="160"/>
        <end position="419"/>
    </location>
</feature>
<comment type="similarity">
    <text evidence="1">Belongs to the NSRP1 family.</text>
</comment>
<gene>
    <name evidence="6" type="ORF">PgNI_09872</name>
</gene>
<organism evidence="5 6">
    <name type="scientific">Pyricularia grisea</name>
    <name type="common">Crabgrass-specific blast fungus</name>
    <name type="synonym">Magnaporthe grisea</name>
    <dbReference type="NCBI Taxonomy" id="148305"/>
    <lineage>
        <taxon>Eukaryota</taxon>
        <taxon>Fungi</taxon>
        <taxon>Dikarya</taxon>
        <taxon>Ascomycota</taxon>
        <taxon>Pezizomycotina</taxon>
        <taxon>Sordariomycetes</taxon>
        <taxon>Sordariomycetidae</taxon>
        <taxon>Magnaporthales</taxon>
        <taxon>Pyriculariaceae</taxon>
        <taxon>Pyricularia</taxon>
    </lineage>
</organism>
<dbReference type="InterPro" id="IPR018612">
    <property type="entry name" value="NSRP1_N"/>
</dbReference>
<dbReference type="GO" id="GO:0000381">
    <property type="term" value="P:regulation of alternative mRNA splicing, via spliceosome"/>
    <property type="evidence" value="ECO:0007669"/>
    <property type="project" value="InterPro"/>
</dbReference>
<reference evidence="6" key="2">
    <citation type="submission" date="2019-10" db="EMBL/GenBank/DDBJ databases">
        <authorList>
            <consortium name="NCBI Genome Project"/>
        </authorList>
    </citation>
    <scope>NUCLEOTIDE SEQUENCE</scope>
    <source>
        <strain evidence="6">NI907</strain>
    </source>
</reference>
<dbReference type="KEGG" id="pgri:PgNI_09872"/>
<dbReference type="Proteomes" id="UP000515153">
    <property type="component" value="Unplaced"/>
</dbReference>
<dbReference type="GeneID" id="41964761"/>
<dbReference type="Pfam" id="PF09745">
    <property type="entry name" value="NSRP1_N"/>
    <property type="match status" value="1"/>
</dbReference>
<evidence type="ECO:0000256" key="3">
    <source>
        <dbReference type="SAM" id="MobiDB-lite"/>
    </source>
</evidence>
<dbReference type="OrthoDB" id="446635at2759"/>
<feature type="compositionally biased region" description="Basic and acidic residues" evidence="3">
    <location>
        <begin position="315"/>
        <end position="335"/>
    </location>
</feature>
<feature type="compositionally biased region" description="Basic and acidic residues" evidence="3">
    <location>
        <begin position="271"/>
        <end position="285"/>
    </location>
</feature>
<evidence type="ECO:0000313" key="6">
    <source>
        <dbReference type="RefSeq" id="XP_030977705.1"/>
    </source>
</evidence>
<proteinExistence type="inferred from homology"/>
<dbReference type="PANTHER" id="PTHR47845">
    <property type="entry name" value="NUCLEAR SPECKLE SPLICING REGULATORY PROTEIN 1 HOMOLOG"/>
    <property type="match status" value="1"/>
</dbReference>
<dbReference type="PANTHER" id="PTHR47845:SF1">
    <property type="entry name" value="NUCLEAR SPECKLE SPLICING REGULATORY PROTEIN 1 HOMOLOG"/>
    <property type="match status" value="1"/>
</dbReference>